<dbReference type="GO" id="GO:0051539">
    <property type="term" value="F:4 iron, 4 sulfur cluster binding"/>
    <property type="evidence" value="ECO:0007669"/>
    <property type="project" value="UniProtKB-UniRule"/>
</dbReference>
<dbReference type="InterPro" id="IPR006638">
    <property type="entry name" value="Elp3/MiaA/NifB-like_rSAM"/>
</dbReference>
<comment type="similarity">
    <text evidence="2">Belongs to the anaerobic coproporphyrinogen-III oxidase family. HemW subfamily.</text>
</comment>
<keyword evidence="9 10" id="KW-0143">Chaperone</keyword>
<dbReference type="Gene3D" id="3.20.20.70">
    <property type="entry name" value="Aldolase class I"/>
    <property type="match status" value="1"/>
</dbReference>
<dbReference type="PATRIC" id="fig|1560234.3.peg.2998"/>
<keyword evidence="6 10" id="KW-0479">Metal-binding</keyword>
<keyword evidence="8 10" id="KW-0411">Iron-sulfur</keyword>
<dbReference type="GO" id="GO:0005737">
    <property type="term" value="C:cytoplasm"/>
    <property type="evidence" value="ECO:0007669"/>
    <property type="project" value="UniProtKB-SubCell"/>
</dbReference>
<accession>A0A1B7XHA9</accession>
<evidence type="ECO:0000313" key="12">
    <source>
        <dbReference type="EMBL" id="OBQ54875.1"/>
    </source>
</evidence>
<dbReference type="SFLD" id="SFLDF00562">
    <property type="entry name" value="HemN-like__clustered_with_heat"/>
    <property type="match status" value="1"/>
</dbReference>
<evidence type="ECO:0000256" key="6">
    <source>
        <dbReference type="ARBA" id="ARBA00022723"/>
    </source>
</evidence>
<dbReference type="CDD" id="cd01335">
    <property type="entry name" value="Radical_SAM"/>
    <property type="match status" value="1"/>
</dbReference>
<dbReference type="AlphaFoldDB" id="A0A1B7XHA9"/>
<dbReference type="SUPFAM" id="SSF102114">
    <property type="entry name" value="Radical SAM enzymes"/>
    <property type="match status" value="1"/>
</dbReference>
<dbReference type="InterPro" id="IPR034505">
    <property type="entry name" value="Coproporphyrinogen-III_oxidase"/>
</dbReference>
<dbReference type="InterPro" id="IPR004559">
    <property type="entry name" value="HemW-like"/>
</dbReference>
<dbReference type="SMART" id="SM00729">
    <property type="entry name" value="Elp3"/>
    <property type="match status" value="1"/>
</dbReference>
<keyword evidence="10" id="KW-0004">4Fe-4S</keyword>
<dbReference type="SFLD" id="SFLDG01065">
    <property type="entry name" value="anaerobic_coproporphyrinogen-I"/>
    <property type="match status" value="1"/>
</dbReference>
<evidence type="ECO:0000259" key="11">
    <source>
        <dbReference type="PROSITE" id="PS51918"/>
    </source>
</evidence>
<name>A0A1B7XHA9_9BACT</name>
<dbReference type="NCBIfam" id="TIGR00539">
    <property type="entry name" value="hemN_rel"/>
    <property type="match status" value="1"/>
</dbReference>
<gene>
    <name evidence="12" type="ORF">SP90_05165</name>
</gene>
<dbReference type="Pfam" id="PF04055">
    <property type="entry name" value="Radical_SAM"/>
    <property type="match status" value="1"/>
</dbReference>
<evidence type="ECO:0000256" key="8">
    <source>
        <dbReference type="ARBA" id="ARBA00023014"/>
    </source>
</evidence>
<dbReference type="InterPro" id="IPR013785">
    <property type="entry name" value="Aldolase_TIM"/>
</dbReference>
<keyword evidence="5 10" id="KW-0949">S-adenosyl-L-methionine</keyword>
<dbReference type="SFLD" id="SFLDF00288">
    <property type="entry name" value="HemN-like__clustered_with_nucl"/>
    <property type="match status" value="1"/>
</dbReference>
<comment type="caution">
    <text evidence="12">The sequence shown here is derived from an EMBL/GenBank/DDBJ whole genome shotgun (WGS) entry which is preliminary data.</text>
</comment>
<protein>
    <recommendedName>
        <fullName evidence="3 10">Heme chaperone HemW</fullName>
    </recommendedName>
</protein>
<dbReference type="EMBL" id="JXMS01000006">
    <property type="protein sequence ID" value="OBQ54875.1"/>
    <property type="molecule type" value="Genomic_DNA"/>
</dbReference>
<evidence type="ECO:0000256" key="3">
    <source>
        <dbReference type="ARBA" id="ARBA00017228"/>
    </source>
</evidence>
<organism evidence="12 13">
    <name type="scientific">Halodesulfovibrio spirochaetisodalis</name>
    <dbReference type="NCBI Taxonomy" id="1560234"/>
    <lineage>
        <taxon>Bacteria</taxon>
        <taxon>Pseudomonadati</taxon>
        <taxon>Thermodesulfobacteriota</taxon>
        <taxon>Desulfovibrionia</taxon>
        <taxon>Desulfovibrionales</taxon>
        <taxon>Desulfovibrionaceae</taxon>
        <taxon>Halodesulfovibrio</taxon>
    </lineage>
</organism>
<evidence type="ECO:0000256" key="2">
    <source>
        <dbReference type="ARBA" id="ARBA00006100"/>
    </source>
</evidence>
<dbReference type="PANTHER" id="PTHR13932">
    <property type="entry name" value="COPROPORPHYRINIGEN III OXIDASE"/>
    <property type="match status" value="1"/>
</dbReference>
<comment type="cofactor">
    <cofactor evidence="1">
        <name>[4Fe-4S] cluster</name>
        <dbReference type="ChEBI" id="CHEBI:49883"/>
    </cofactor>
</comment>
<evidence type="ECO:0000256" key="10">
    <source>
        <dbReference type="RuleBase" id="RU364116"/>
    </source>
</evidence>
<evidence type="ECO:0000256" key="5">
    <source>
        <dbReference type="ARBA" id="ARBA00022691"/>
    </source>
</evidence>
<dbReference type="OrthoDB" id="9808022at2"/>
<dbReference type="InterPro" id="IPR058240">
    <property type="entry name" value="rSAM_sf"/>
</dbReference>
<evidence type="ECO:0000256" key="4">
    <source>
        <dbReference type="ARBA" id="ARBA00022617"/>
    </source>
</evidence>
<dbReference type="STRING" id="1560234.SP90_05165"/>
<feature type="domain" description="Radical SAM core" evidence="11">
    <location>
        <begin position="1"/>
        <end position="235"/>
    </location>
</feature>
<dbReference type="GO" id="GO:0046872">
    <property type="term" value="F:metal ion binding"/>
    <property type="evidence" value="ECO:0007669"/>
    <property type="project" value="UniProtKB-UniRule"/>
</dbReference>
<dbReference type="GO" id="GO:0004109">
    <property type="term" value="F:coproporphyrinogen oxidase activity"/>
    <property type="evidence" value="ECO:0007669"/>
    <property type="project" value="InterPro"/>
</dbReference>
<dbReference type="RefSeq" id="WP_066853271.1">
    <property type="nucleotide sequence ID" value="NZ_JXMS01000006.1"/>
</dbReference>
<keyword evidence="4 10" id="KW-0349">Heme</keyword>
<dbReference type="InterPro" id="IPR007197">
    <property type="entry name" value="rSAM"/>
</dbReference>
<evidence type="ECO:0000256" key="9">
    <source>
        <dbReference type="ARBA" id="ARBA00023186"/>
    </source>
</evidence>
<reference evidence="12 13" key="1">
    <citation type="submission" date="2015-01" db="EMBL/GenBank/DDBJ databases">
        <title>Desulfovibrio sp. JC271 draft genome sequence.</title>
        <authorList>
            <person name="Shivani Y."/>
            <person name="Subhash Y."/>
            <person name="Sasikala C."/>
            <person name="Ramana C.V."/>
        </authorList>
    </citation>
    <scope>NUCLEOTIDE SEQUENCE [LARGE SCALE GENOMIC DNA]</scope>
    <source>
        <strain evidence="12 13">JC271</strain>
    </source>
</reference>
<dbReference type="Proteomes" id="UP000091979">
    <property type="component" value="Unassembled WGS sequence"/>
</dbReference>
<keyword evidence="10" id="KW-0963">Cytoplasm</keyword>
<evidence type="ECO:0000313" key="13">
    <source>
        <dbReference type="Proteomes" id="UP000091979"/>
    </source>
</evidence>
<dbReference type="GO" id="GO:0006779">
    <property type="term" value="P:porphyrin-containing compound biosynthetic process"/>
    <property type="evidence" value="ECO:0007669"/>
    <property type="project" value="InterPro"/>
</dbReference>
<keyword evidence="7 10" id="KW-0408">Iron</keyword>
<proteinExistence type="inferred from homology"/>
<dbReference type="Pfam" id="PF06969">
    <property type="entry name" value="HemN_C"/>
    <property type="match status" value="1"/>
</dbReference>
<dbReference type="PROSITE" id="PS51918">
    <property type="entry name" value="RADICAL_SAM"/>
    <property type="match status" value="1"/>
</dbReference>
<keyword evidence="13" id="KW-1185">Reference proteome</keyword>
<dbReference type="SFLD" id="SFLDG01082">
    <property type="entry name" value="B12-binding_domain_containing"/>
    <property type="match status" value="1"/>
</dbReference>
<evidence type="ECO:0000256" key="7">
    <source>
        <dbReference type="ARBA" id="ARBA00023004"/>
    </source>
</evidence>
<comment type="subcellular location">
    <subcellularLocation>
        <location evidence="10">Cytoplasm</location>
    </subcellularLocation>
</comment>
<comment type="function">
    <text evidence="10">Probably acts as a heme chaperone, transferring heme to an unknown acceptor. Binds one molecule of heme per monomer, possibly covalently. Binds 1 [4Fe-4S] cluster. The cluster is coordinated with 3 cysteines and an exchangeable S-adenosyl-L-methionine.</text>
</comment>
<dbReference type="InterPro" id="IPR010723">
    <property type="entry name" value="HemN_C"/>
</dbReference>
<evidence type="ECO:0000256" key="1">
    <source>
        <dbReference type="ARBA" id="ARBA00001966"/>
    </source>
</evidence>
<sequence>MLLYLHVPFCRSKCGYCAFHSQVPNDDAMQVYLDAVMREIALWGDRLGNVPVETVFLGGGTPSMLPARAIDALLNRLSKTFAVKQGAEISMEANPESVVRDTFLYDIHAAGINRLSLGVQSLNRDLLHILGRPHTAKQAVVAVEQARKNGFGNINLDFIWGLPGQSLGNWLKELKSIVKLKPDHISCYSLSIEENTPFEKAHDDGTIELPSDDDQSKMFLYGAEFLELQGYAHYEISNFARMGYQCRHNLGYWEGADYLGLGPSAVSTVNSRRWSNVKDLNTYVQHVESGEIGNNTEALTPHERMQELIMLRLRTARGLRLAAYKELTGRTFMEDFRPMITALHQHGLIKIRNGYLNLTKRGMLVSNTIIENLFDAMDRLQGLKC</sequence>
<dbReference type="PANTHER" id="PTHR13932:SF5">
    <property type="entry name" value="RADICAL S-ADENOSYL METHIONINE DOMAIN-CONTAINING PROTEIN 1, MITOCHONDRIAL"/>
    <property type="match status" value="1"/>
</dbReference>
<dbReference type="SFLD" id="SFLDS00029">
    <property type="entry name" value="Radical_SAM"/>
    <property type="match status" value="1"/>
</dbReference>